<name>A0AC61QXK2_9FIRM</name>
<evidence type="ECO:0000313" key="2">
    <source>
        <dbReference type="Proteomes" id="UP000307720"/>
    </source>
</evidence>
<organism evidence="1 2">
    <name type="scientific">Hominisplanchenecus murintestinalis</name>
    <dbReference type="NCBI Taxonomy" id="2941517"/>
    <lineage>
        <taxon>Bacteria</taxon>
        <taxon>Bacillati</taxon>
        <taxon>Bacillota</taxon>
        <taxon>Clostridia</taxon>
        <taxon>Lachnospirales</taxon>
        <taxon>Lachnospiraceae</taxon>
        <taxon>Hominisplanchenecus</taxon>
    </lineage>
</organism>
<keyword evidence="2" id="KW-1185">Reference proteome</keyword>
<comment type="caution">
    <text evidence="1">The sequence shown here is derived from an EMBL/GenBank/DDBJ whole genome shotgun (WGS) entry which is preliminary data.</text>
</comment>
<accession>A0AC61QXK2</accession>
<reference evidence="1" key="1">
    <citation type="submission" date="2019-04" db="EMBL/GenBank/DDBJ databases">
        <title>Microbes associate with the intestines of laboratory mice.</title>
        <authorList>
            <person name="Navarre W."/>
            <person name="Wong E."/>
            <person name="Huang K."/>
            <person name="Tropini C."/>
            <person name="Ng K."/>
            <person name="Yu B."/>
        </authorList>
    </citation>
    <scope>NUCLEOTIDE SEQUENCE</scope>
    <source>
        <strain evidence="1">NM72_1-8</strain>
    </source>
</reference>
<dbReference type="Proteomes" id="UP000307720">
    <property type="component" value="Unassembled WGS sequence"/>
</dbReference>
<dbReference type="EMBL" id="SRZB01000027">
    <property type="protein sequence ID" value="TGX97719.1"/>
    <property type="molecule type" value="Genomic_DNA"/>
</dbReference>
<protein>
    <submittedName>
        <fullName evidence="1">Uncharacterized protein</fullName>
    </submittedName>
</protein>
<proteinExistence type="predicted"/>
<sequence>MSDGGNRIGTVSSVDAETGMVSVVFEDRDGEVTELLPYATFNEEYKLPQLGAKVVVIHLSNGGEMGIILGTYWNEYNAARNPGTFHKDLGGGAYINYKDGVLTLAAEHTVIASLDGSETHQDAEAEKLLLKLHDHEKRIAALEKAVGVGKGVVEWP</sequence>
<evidence type="ECO:0000313" key="1">
    <source>
        <dbReference type="EMBL" id="TGX97719.1"/>
    </source>
</evidence>
<gene>
    <name evidence="1" type="ORF">E5357_11685</name>
</gene>